<keyword evidence="2" id="KW-0808">Transferase</keyword>
<keyword evidence="3" id="KW-0547">Nucleotide-binding</keyword>
<dbReference type="KEGG" id="mvu:Metvu_0990"/>
<keyword evidence="4 7" id="KW-0418">Kinase</keyword>
<evidence type="ECO:0000256" key="3">
    <source>
        <dbReference type="ARBA" id="ARBA00022741"/>
    </source>
</evidence>
<dbReference type="GO" id="GO:0004674">
    <property type="term" value="F:protein serine/threonine kinase activity"/>
    <property type="evidence" value="ECO:0007669"/>
    <property type="project" value="UniProtKB-KW"/>
</dbReference>
<dbReference type="GO" id="GO:0007059">
    <property type="term" value="P:chromosome segregation"/>
    <property type="evidence" value="ECO:0007669"/>
    <property type="project" value="TreeGrafter"/>
</dbReference>
<dbReference type="GeneID" id="8513327"/>
<dbReference type="GO" id="GO:0004712">
    <property type="term" value="F:protein serine/threonine/tyrosine kinase activity"/>
    <property type="evidence" value="ECO:0007669"/>
    <property type="project" value="TreeGrafter"/>
</dbReference>
<dbReference type="PROSITE" id="PS00108">
    <property type="entry name" value="PROTEIN_KINASE_ST"/>
    <property type="match status" value="1"/>
</dbReference>
<dbReference type="PROSITE" id="PS50011">
    <property type="entry name" value="PROTEIN_KINASE_DOM"/>
    <property type="match status" value="1"/>
</dbReference>
<dbReference type="OrthoDB" id="41005at2157"/>
<dbReference type="PROSITE" id="PS00107">
    <property type="entry name" value="PROTEIN_KINASE_ATP"/>
    <property type="match status" value="1"/>
</dbReference>
<dbReference type="EMBL" id="CP001787">
    <property type="protein sequence ID" value="ACX72848.1"/>
    <property type="molecule type" value="Genomic_DNA"/>
</dbReference>
<evidence type="ECO:0000313" key="8">
    <source>
        <dbReference type="Proteomes" id="UP000002063"/>
    </source>
</evidence>
<dbReference type="GO" id="GO:0034501">
    <property type="term" value="P:protein localization to kinetochore"/>
    <property type="evidence" value="ECO:0007669"/>
    <property type="project" value="TreeGrafter"/>
</dbReference>
<dbReference type="GO" id="GO:0005524">
    <property type="term" value="F:ATP binding"/>
    <property type="evidence" value="ECO:0007669"/>
    <property type="project" value="UniProtKB-KW"/>
</dbReference>
<dbReference type="InterPro" id="IPR008271">
    <property type="entry name" value="Ser/Thr_kinase_AS"/>
</dbReference>
<keyword evidence="8" id="KW-1185">Reference proteome</keyword>
<keyword evidence="5" id="KW-0067">ATP-binding</keyword>
<evidence type="ECO:0000256" key="5">
    <source>
        <dbReference type="ARBA" id="ARBA00022840"/>
    </source>
</evidence>
<dbReference type="STRING" id="579137.Metvu_0990"/>
<proteinExistence type="predicted"/>
<dbReference type="Gene3D" id="1.10.510.10">
    <property type="entry name" value="Transferase(Phosphotransferase) domain 1"/>
    <property type="match status" value="1"/>
</dbReference>
<keyword evidence="1 7" id="KW-0723">Serine/threonine-protein kinase</keyword>
<dbReference type="AlphaFoldDB" id="C9RGZ6"/>
<dbReference type="Gene3D" id="3.30.200.20">
    <property type="entry name" value="Phosphorylase Kinase, domain 1"/>
    <property type="match status" value="1"/>
</dbReference>
<dbReference type="Pfam" id="PF00069">
    <property type="entry name" value="Pkinase"/>
    <property type="match status" value="1"/>
</dbReference>
<dbReference type="eggNOG" id="arCOG03682">
    <property type="taxonomic scope" value="Archaea"/>
</dbReference>
<evidence type="ECO:0000259" key="6">
    <source>
        <dbReference type="PROSITE" id="PS50011"/>
    </source>
</evidence>
<gene>
    <name evidence="7" type="ordered locus">Metvu_0990</name>
</gene>
<dbReference type="CDD" id="cd14014">
    <property type="entry name" value="STKc_PknB_like"/>
    <property type="match status" value="1"/>
</dbReference>
<evidence type="ECO:0000313" key="7">
    <source>
        <dbReference type="EMBL" id="ACX72848.1"/>
    </source>
</evidence>
<reference evidence="7" key="1">
    <citation type="submission" date="2009-10" db="EMBL/GenBank/DDBJ databases">
        <title>Complete sequence of chromosome of Methanocaldococcus vulcanius M7.</title>
        <authorList>
            <consortium name="US DOE Joint Genome Institute"/>
            <person name="Lucas S."/>
            <person name="Copeland A."/>
            <person name="Lapidus A."/>
            <person name="Glavina del Rio T."/>
            <person name="Dalin E."/>
            <person name="Tice H."/>
            <person name="Bruce D."/>
            <person name="Goodwin L."/>
            <person name="Pitluck S."/>
            <person name="Lcollab F.I."/>
            <person name="Brettin T."/>
            <person name="Detter J.C."/>
            <person name="Han C."/>
            <person name="Tapia R."/>
            <person name="Kuske C.R."/>
            <person name="Schmutz J."/>
            <person name="Larimer F."/>
            <person name="Land M."/>
            <person name="Hauser L."/>
            <person name="Kyrpides N."/>
            <person name="Ovchinikova G."/>
            <person name="Sieprawska-Lupa M."/>
            <person name="Whitman W.B."/>
            <person name="Woyke T."/>
        </authorList>
    </citation>
    <scope>NUCLEOTIDE SEQUENCE [LARGE SCALE GENOMIC DNA]</scope>
    <source>
        <strain evidence="7">M7</strain>
    </source>
</reference>
<dbReference type="SUPFAM" id="SSF56112">
    <property type="entry name" value="Protein kinase-like (PK-like)"/>
    <property type="match status" value="1"/>
</dbReference>
<accession>C9RGZ6</accession>
<dbReference type="GO" id="GO:0000776">
    <property type="term" value="C:kinetochore"/>
    <property type="evidence" value="ECO:0007669"/>
    <property type="project" value="TreeGrafter"/>
</dbReference>
<protein>
    <submittedName>
        <fullName evidence="7">Serine/threonine protein kinase</fullName>
    </submittedName>
</protein>
<dbReference type="RefSeq" id="WP_015733068.1">
    <property type="nucleotide sequence ID" value="NC_013407.1"/>
</dbReference>
<dbReference type="InterPro" id="IPR000719">
    <property type="entry name" value="Prot_kinase_dom"/>
</dbReference>
<dbReference type="InterPro" id="IPR011009">
    <property type="entry name" value="Kinase-like_dom_sf"/>
</dbReference>
<evidence type="ECO:0000256" key="1">
    <source>
        <dbReference type="ARBA" id="ARBA00022527"/>
    </source>
</evidence>
<evidence type="ECO:0000256" key="4">
    <source>
        <dbReference type="ARBA" id="ARBA00022777"/>
    </source>
</evidence>
<organism evidence="7 8">
    <name type="scientific">Methanocaldococcus vulcanius (strain ATCC 700851 / DSM 12094 / M7)</name>
    <name type="common">Methanococcus vulcanius</name>
    <dbReference type="NCBI Taxonomy" id="579137"/>
    <lineage>
        <taxon>Archaea</taxon>
        <taxon>Methanobacteriati</taxon>
        <taxon>Methanobacteriota</taxon>
        <taxon>Methanomada group</taxon>
        <taxon>Methanococci</taxon>
        <taxon>Methanococcales</taxon>
        <taxon>Methanocaldococcaceae</taxon>
        <taxon>Methanocaldococcus</taxon>
    </lineage>
</organism>
<dbReference type="PANTHER" id="PTHR22974">
    <property type="entry name" value="MIXED LINEAGE PROTEIN KINASE"/>
    <property type="match status" value="1"/>
</dbReference>
<evidence type="ECO:0000256" key="2">
    <source>
        <dbReference type="ARBA" id="ARBA00022679"/>
    </source>
</evidence>
<dbReference type="PANTHER" id="PTHR22974:SF21">
    <property type="entry name" value="DUAL SPECIFICITY PROTEIN KINASE TTK"/>
    <property type="match status" value="1"/>
</dbReference>
<dbReference type="HOGENOM" id="CLU_026763_0_0_2"/>
<feature type="domain" description="Protein kinase" evidence="6">
    <location>
        <begin position="132"/>
        <end position="386"/>
    </location>
</feature>
<sequence length="484" mass="56002">MSSEYDLISKAIKKLKSEMKEEGHYILAKEKIRKALNELKNDNTTLALEYLKDALILVDEENKILNKINELKSKNPVIIKNYEVLLINTLKDGNLKKAEELIKEIDSQKIPAEFTPKPTTPKTFPPELEEFYKNIQFIGQGGFARVFKAIRVKDNLPVAIKLPISLDASTGKSFIKELENWTKLNHPNIVKVYDYNILPIPYFEMELCDESLEDYLKRKRVLDVKEASYIIFNIAEGLKYAHNKGIIHRDLKPHNILLKNGIPKITDWGLSKVIAKSTSTTKYAFTPYYASPEQFSKKFGNIGFWTDIWQLGVIFYQLTTGKLPFEGDDFVELMTIITTEKPIKPSELNPNINNEIENIILKCLSKNPKDRYSSILELQRDLAKYLQITFKEELKKSITIRDFSRSAFYCGELFLMCLKINDGVNAYKYCGDLIEYAKGEIKNDLIKLKEMIKYRIENKMPIPEEIISSAEVIVHKIKLKFERD</sequence>
<dbReference type="InterPro" id="IPR017441">
    <property type="entry name" value="Protein_kinase_ATP_BS"/>
</dbReference>
<dbReference type="SMART" id="SM00220">
    <property type="entry name" value="S_TKc"/>
    <property type="match status" value="1"/>
</dbReference>
<name>C9RGZ6_METVM</name>
<dbReference type="Proteomes" id="UP000002063">
    <property type="component" value="Chromosome"/>
</dbReference>